<keyword evidence="14" id="KW-0946">Virion</keyword>
<dbReference type="NCBIfam" id="TIGR04198">
    <property type="entry name" value="paramyx_RNAcap"/>
    <property type="match status" value="1"/>
</dbReference>
<keyword evidence="5 29" id="KW-0696">RNA-directed RNA polymerase</keyword>
<dbReference type="EC" id="2.1.1.375" evidence="21"/>
<keyword evidence="15" id="KW-0693">Viral RNA replication</keyword>
<evidence type="ECO:0000256" key="3">
    <source>
        <dbReference type="ARBA" id="ARBA00012494"/>
    </source>
</evidence>
<dbReference type="EC" id="2.7.7.88" evidence="4"/>
<dbReference type="InterPro" id="IPR025786">
    <property type="entry name" value="Mononega_L_MeTrfase"/>
</dbReference>
<keyword evidence="11" id="KW-0547">Nucleotide-binding</keyword>
<evidence type="ECO:0000256" key="1">
    <source>
        <dbReference type="ARBA" id="ARBA00004192"/>
    </source>
</evidence>
<dbReference type="EMBL" id="KX884459">
    <property type="protein sequence ID" value="APG78847.1"/>
    <property type="molecule type" value="Genomic_RNA"/>
</dbReference>
<evidence type="ECO:0000256" key="14">
    <source>
        <dbReference type="ARBA" id="ARBA00022844"/>
    </source>
</evidence>
<organism evidence="29">
    <name type="scientific">Xingshan nematode virus 4</name>
    <dbReference type="NCBI Taxonomy" id="1923763"/>
    <lineage>
        <taxon>Viruses</taxon>
        <taxon>Riboviria</taxon>
        <taxon>Orthornavirae</taxon>
        <taxon>Negarnaviricota</taxon>
        <taxon>Haploviricotina</taxon>
        <taxon>Monjiviricetes</taxon>
        <taxon>Mononegavirales</taxon>
        <taxon>Rhabdoviridae</taxon>
        <taxon>Alpharhabdovirinae</taxon>
        <taxon>Alphanemrhavirus</taxon>
        <taxon>Alphanemrhavirus xingshan</taxon>
    </lineage>
</organism>
<dbReference type="RefSeq" id="YP_009344978.1">
    <property type="nucleotide sequence ID" value="NC_033701.1"/>
</dbReference>
<evidence type="ECO:0000313" key="29">
    <source>
        <dbReference type="EMBL" id="APG78847.1"/>
    </source>
</evidence>
<evidence type="ECO:0000259" key="28">
    <source>
        <dbReference type="PROSITE" id="PS51590"/>
    </source>
</evidence>
<evidence type="ECO:0000256" key="12">
    <source>
        <dbReference type="ARBA" id="ARBA00022801"/>
    </source>
</evidence>
<evidence type="ECO:0000256" key="6">
    <source>
        <dbReference type="ARBA" id="ARBA00022603"/>
    </source>
</evidence>
<evidence type="ECO:0000256" key="5">
    <source>
        <dbReference type="ARBA" id="ARBA00022484"/>
    </source>
</evidence>
<dbReference type="InterPro" id="IPR039736">
    <property type="entry name" value="L_poly_C"/>
</dbReference>
<dbReference type="Pfam" id="PF00946">
    <property type="entry name" value="Mononeg_RNA_pol"/>
    <property type="match status" value="1"/>
</dbReference>
<evidence type="ECO:0000256" key="9">
    <source>
        <dbReference type="ARBA" id="ARBA00022691"/>
    </source>
</evidence>
<keyword evidence="8" id="KW-0808">Transferase</keyword>
<dbReference type="InterPro" id="IPR026890">
    <property type="entry name" value="Mononeg_mRNAcap"/>
</dbReference>
<reference evidence="29" key="1">
    <citation type="journal article" date="2016" name="Nature">
        <title>Redefining the invertebrate RNA virosphere.</title>
        <authorList>
            <person name="Shi M."/>
            <person name="Lin X.D."/>
            <person name="Tian J.H."/>
            <person name="Chen L.J."/>
            <person name="Chen X."/>
            <person name="Li C.X."/>
            <person name="Qin X.C."/>
            <person name="Li J."/>
            <person name="Cao J.P."/>
            <person name="Eden J.S."/>
            <person name="Buchmann J."/>
            <person name="Wang W."/>
            <person name="Xu J."/>
            <person name="Holmes E.C."/>
            <person name="Zhang Y.Z."/>
        </authorList>
    </citation>
    <scope>NUCLEOTIDE SEQUENCE [LARGE SCALE GENOMIC DNA]</scope>
    <source>
        <strain evidence="29">XSNXC32924</strain>
    </source>
</reference>
<evidence type="ECO:0000256" key="16">
    <source>
        <dbReference type="ARBA" id="ARBA00023042"/>
    </source>
</evidence>
<dbReference type="GO" id="GO:0004482">
    <property type="term" value="F:mRNA 5'-cap (guanine-N7-)-methyltransferase activity"/>
    <property type="evidence" value="ECO:0007669"/>
    <property type="project" value="InterPro"/>
</dbReference>
<dbReference type="InterPro" id="IPR048397">
    <property type="entry name" value="Methyltrans_Mon_CD"/>
</dbReference>
<comment type="catalytic activity">
    <reaction evidence="26">
        <text>GTP + H2O = GDP + phosphate + H(+)</text>
        <dbReference type="Rhea" id="RHEA:19669"/>
        <dbReference type="ChEBI" id="CHEBI:15377"/>
        <dbReference type="ChEBI" id="CHEBI:15378"/>
        <dbReference type="ChEBI" id="CHEBI:37565"/>
        <dbReference type="ChEBI" id="CHEBI:43474"/>
        <dbReference type="ChEBI" id="CHEBI:58189"/>
    </reaction>
</comment>
<evidence type="ECO:0000256" key="24">
    <source>
        <dbReference type="ARBA" id="ARBA00047332"/>
    </source>
</evidence>
<evidence type="ECO:0000256" key="17">
    <source>
        <dbReference type="ARBA" id="ARBA00023200"/>
    </source>
</evidence>
<evidence type="ECO:0000256" key="18">
    <source>
        <dbReference type="ARBA" id="ARBA00023268"/>
    </source>
</evidence>
<evidence type="ECO:0000256" key="20">
    <source>
        <dbReference type="ARBA" id="ARBA00024499"/>
    </source>
</evidence>
<comment type="subcellular location">
    <subcellularLocation>
        <location evidence="1">Host cytoplasm</location>
    </subcellularLocation>
    <subcellularLocation>
        <location evidence="2">Virion</location>
    </subcellularLocation>
</comment>
<sequence length="2169" mass="249871">MDFDFNDLLQNEQGEWDPFELDSCFPSEEENGADLPSFDYNLNSPLLRDDIDCLLTGLQGKGTSLRYYSKWNVNEAHRHLATIEPFWGNVNGSYSFHSWVAFLINMDHCDHDMLKEQWEWIEAALKQPAIVVNTFFRYLYQSDTIDLFKSISKSDIIRDCLMTRTKSEISLFGHFYYIVLFLNSGNIKIREKLIQELQYSIIRHKDTDVNNSFLVGLSMGSLGPVYITTGFVYLKKYQRLLNRNMVLMIKDLLAARSCSKLALYGIGSQEYYTCAISKLDLLYHEGDLIMQKADNYGFDFIKLLEGLCSFRFMELSRNYRPLIPPDTRFRDHLQKNIEEFESKWNLDCSSFTSIILSESNPLYLCNFYSVFRHWGHPFIDYLEGLETLYQEVNREIIVDTDYSDKLASDLAFKILSTEFHRQKKWFIDIGMLATSHPLYKHVLNNTWPTKKQISDLGDEWHRLPLKQCYEIPPGIDPSALYADKSHSMNRDEIITFIKLHPNEIIPSKKVLHTALTTPELNLPIFLREINDNGVKENSLVIGLKGKEREVKRIGRFFSLMSWELRMYFVVTEYLIKKFFVPLFSGLTMADDYNSVIKKMLDRATGQGESDYQYITFANHFDYSKWNNTQRGAANDPVFLVMGKFLGLPKLFVRTHEFFEKSWIYYNDRGDLISVQDDCLTNKTEKRVCWIGQKGGLEGLRQKGWSIVSLLMIERESKIRNTLIKVLAQGDNQVICSYYKLPKDQTHSACRSEIPHVIENNGYIVKAIIEGTGKLGLRINRDETLTSTDYLNYGKVVFFRGNMLPLAIKKWSRVTCTTNDQIPSLKNILGTISTNALGVTQHSPTISDGIINYTFFSLYCLGFLRHHNPLQGSSIPSLDPRKMLSSDFNKVIVDLLFLDPSLGGLCGTSLARFLIRQFPDPVTESLSFWKIIHDYCGNPELERMCIINGNPPLASPGKTQLVKLLENPMSLNIPKSLNPATILREAVRSQLTKSVAVIQNRLFQEAIVYLRDEEYNLIDFLLSVKPLFPRFLSEFRSGCFLGIVESLVNLFQNSRTMRLVFQKKFHKDIIGLLRSSESNCIARSIRTHLLSVGRIWCCSTEQADDLRYMSWGEDIVGTTIPHPLEMIKCVQFEKVECKFCQSPAHPLDVSYISVIYPHGFYRVVGQRGPLPPYLGSKTQETTSVFQPWEKEVEIPLIYRAMKLRNTIQWFVPQGSNLSKSIINNLNSLTGLNWSETDLVFERTGSAIHRFHSSRQSAGGFCSVSPNLICYTFVTSDTFGDLNSKNHDFMYQSLLLFAQLNSTMINLFQRSSRSHHFHIQCRHCVREIPDIKLESSIVYQPRLVKDSIETMSGCKIVWIRPLPSFNLPVGNWLELTTEEKCYHIGTAQGLLYSLFTCNFESHNLDQSLFPETITKYVRKEYYLLGILRGLLLGSCYISVFHRDVYSQKRPIRVTHGGLEYLIQRLLISPYFIPSVCRWDLERLSRNIPHRIPPSYPSNKFDLGSMIAAFWHHHIQVQTLRQKMFRDWNRHIWIFADFRTSRWIGLTICAFYLRFIYGKLILSSTQLQKIRVVKEIISYFLQSEHQVTTLDHLEPIHLNRIKRISQKVKSCHLELRLAAKELPLEAEKEDPFESRRSLWGQELMCSVRILELSFSLNPTTVKWILPRRICPLISGLRVAQLATGAHYKLRPLLGRISDLQDGLCGGDGSGGMTAAFLRYSPKSRAIFNSLMCPEDNSFMGLRPSPPAALTGMEKAIRKRCVNLFSCWAEPSDLRDPNTWENFLKLKREHLLCINLIILDMEVRDLCSFKRIIDLLINYQEQILEVHSYVLLKCYGSLLPEESYKLAVENLCSHYRSIEAGVTELSSGFTSEFYLILQDLLTTPTSSKYLSDLSLGELRAFVPASRSEIAEFNRALKIKNLEMCLGIPAHLIPDLEAELFSLLCHIGLETGISRAITENIKSEINESNCVAYEIAVLGLISNSLINTTGFYIEPFNYPSLTTLQIHYAAFVGIWLAISWQMEWFELYSNIQWWLTSPIYYGFTLSKTQHDLRLIWSWNRGAIKKHLHKPSKLSISAQMVRLLSRLSKHAYGVETLPSQIVLAHEEITGKYNKNLGIEKIFQSTGLLEPIHLAVEIILPRLHHNIPWNDHTYPAEDVEDLCVSSEFTDNHAWTC</sequence>
<dbReference type="Pfam" id="PF14314">
    <property type="entry name" value="Methyltrans_Mon_2nd"/>
    <property type="match status" value="1"/>
</dbReference>
<feature type="domain" description="Mononegavirus-type SAM-dependent 2'-O-MTase" evidence="28">
    <location>
        <begin position="1674"/>
        <end position="1872"/>
    </location>
</feature>
<evidence type="ECO:0000256" key="11">
    <source>
        <dbReference type="ARBA" id="ARBA00022741"/>
    </source>
</evidence>
<keyword evidence="16" id="KW-0506">mRNA capping</keyword>
<proteinExistence type="predicted"/>
<dbReference type="Pfam" id="PF14318">
    <property type="entry name" value="Mononeg_mRNAcap"/>
    <property type="match status" value="1"/>
</dbReference>
<evidence type="ECO:0000313" key="30">
    <source>
        <dbReference type="Proteomes" id="UP000204243"/>
    </source>
</evidence>
<accession>A0A1L3KN93</accession>
<comment type="catalytic activity">
    <reaction evidence="25">
        <text>a 5'-end (5'-triphosphoguanosine)-adenylyl-adenylyl-cytidylyl-adenosine in mRNA + 2 S-adenosyl-L-methionine = a 5'-end (N(7)-methyl 5'-triphosphoguanosine)-(2'-O-methyladenylyl)-adenylyl-cytidylyl-adenosine in mRNA + 2 S-adenosyl-L-homocysteine + H(+)</text>
        <dbReference type="Rhea" id="RHEA:65376"/>
        <dbReference type="Rhea" id="RHEA-COMP:16797"/>
        <dbReference type="Rhea" id="RHEA-COMP:16798"/>
        <dbReference type="ChEBI" id="CHEBI:15378"/>
        <dbReference type="ChEBI" id="CHEBI:57856"/>
        <dbReference type="ChEBI" id="CHEBI:59789"/>
        <dbReference type="ChEBI" id="CHEBI:156483"/>
        <dbReference type="ChEBI" id="CHEBI:156484"/>
        <dbReference type="EC" id="2.1.1.375"/>
    </reaction>
</comment>
<evidence type="ECO:0000256" key="26">
    <source>
        <dbReference type="ARBA" id="ARBA00048548"/>
    </source>
</evidence>
<evidence type="ECO:0000256" key="8">
    <source>
        <dbReference type="ARBA" id="ARBA00022679"/>
    </source>
</evidence>
<feature type="domain" description="RdRp catalytic" evidence="27">
    <location>
        <begin position="614"/>
        <end position="800"/>
    </location>
</feature>
<dbReference type="GO" id="GO:0044423">
    <property type="term" value="C:virion component"/>
    <property type="evidence" value="ECO:0007669"/>
    <property type="project" value="UniProtKB-KW"/>
</dbReference>
<keyword evidence="30" id="KW-1185">Reference proteome</keyword>
<dbReference type="PROSITE" id="PS51590">
    <property type="entry name" value="SAM_MT_MNV_L"/>
    <property type="match status" value="1"/>
</dbReference>
<protein>
    <recommendedName>
        <fullName evidence="23">Replicase</fullName>
        <ecNumber evidence="21">2.1.1.375</ecNumber>
        <ecNumber evidence="3">2.7.7.48</ecNumber>
        <ecNumber evidence="4">2.7.7.88</ecNumber>
    </recommendedName>
    <alternativeName>
        <fullName evidence="22">Transcriptase</fullName>
    </alternativeName>
</protein>
<evidence type="ECO:0000256" key="7">
    <source>
        <dbReference type="ARBA" id="ARBA00022664"/>
    </source>
</evidence>
<keyword evidence="7" id="KW-0507">mRNA processing</keyword>
<comment type="catalytic activity">
    <reaction evidence="20">
        <text>a 5'-end (5'-triphosphoguanosine)-(2'-O-methyladenylyl)-adenylyl-cytidylyl-adenosine in mRNA + S-adenosyl-L-methionine = a 5'-end (N(7)-methyl 5'-triphosphoguanosine)-(2'-O-methyladenylyl)-adenylyl-cytidylyl-adenosine in mRNA + S-adenosyl-L-homocysteine</text>
        <dbReference type="Rhea" id="RHEA:65440"/>
        <dbReference type="Rhea" id="RHEA-COMP:16798"/>
        <dbReference type="Rhea" id="RHEA-COMP:16801"/>
        <dbReference type="ChEBI" id="CHEBI:57856"/>
        <dbReference type="ChEBI" id="CHEBI:59789"/>
        <dbReference type="ChEBI" id="CHEBI:156482"/>
        <dbReference type="ChEBI" id="CHEBI:156483"/>
    </reaction>
</comment>
<dbReference type="GeneID" id="30999511"/>
<keyword evidence="12" id="KW-0378">Hydrolase</keyword>
<evidence type="ECO:0000256" key="22">
    <source>
        <dbReference type="ARBA" id="ARBA00030436"/>
    </source>
</evidence>
<evidence type="ECO:0000256" key="25">
    <source>
        <dbReference type="ARBA" id="ARBA00047370"/>
    </source>
</evidence>
<evidence type="ECO:0000256" key="10">
    <source>
        <dbReference type="ARBA" id="ARBA00022695"/>
    </source>
</evidence>
<comment type="catalytic activity">
    <reaction evidence="19">
        <text>a 5'-end triphospho-adenylyl-adenylyl-cytidylyl-adenosine in mRNA + GDP + H(+) = a 5'-end (5'-triphosphoguanosine)-adenylyl-adenylyl-cytidylyl-adenosine in mRNA + diphosphate</text>
        <dbReference type="Rhea" id="RHEA:65436"/>
        <dbReference type="Rhea" id="RHEA-COMP:16797"/>
        <dbReference type="Rhea" id="RHEA-COMP:16799"/>
        <dbReference type="ChEBI" id="CHEBI:15378"/>
        <dbReference type="ChEBI" id="CHEBI:33019"/>
        <dbReference type="ChEBI" id="CHEBI:58189"/>
        <dbReference type="ChEBI" id="CHEBI:156484"/>
        <dbReference type="ChEBI" id="CHEBI:156503"/>
        <dbReference type="EC" id="2.7.7.88"/>
    </reaction>
</comment>
<evidence type="ECO:0000259" key="27">
    <source>
        <dbReference type="PROSITE" id="PS50526"/>
    </source>
</evidence>
<dbReference type="Pfam" id="PF21080">
    <property type="entry name" value="Methyltrans_Mon_1st"/>
    <property type="match status" value="1"/>
</dbReference>
<dbReference type="InterPro" id="IPR039530">
    <property type="entry name" value="L_methyltransferase_rhabdo"/>
</dbReference>
<evidence type="ECO:0000256" key="23">
    <source>
        <dbReference type="ARBA" id="ARBA00031012"/>
    </source>
</evidence>
<dbReference type="GO" id="GO:0030430">
    <property type="term" value="C:host cell cytoplasm"/>
    <property type="evidence" value="ECO:0007669"/>
    <property type="project" value="UniProtKB-SubCell"/>
</dbReference>
<keyword evidence="6" id="KW-0489">Methyltransferase</keyword>
<dbReference type="InterPro" id="IPR014023">
    <property type="entry name" value="Mononeg_RNA_pol_cat"/>
</dbReference>
<dbReference type="Proteomes" id="UP000204243">
    <property type="component" value="Segment"/>
</dbReference>
<keyword evidence="13" id="KW-0067">ATP-binding</keyword>
<keyword evidence="10" id="KW-0548">Nucleotidyltransferase</keyword>
<evidence type="ECO:0000256" key="15">
    <source>
        <dbReference type="ARBA" id="ARBA00022953"/>
    </source>
</evidence>
<evidence type="ECO:0000256" key="4">
    <source>
        <dbReference type="ARBA" id="ARBA00012582"/>
    </source>
</evidence>
<dbReference type="GO" id="GO:0003968">
    <property type="term" value="F:RNA-directed RNA polymerase activity"/>
    <property type="evidence" value="ECO:0007669"/>
    <property type="project" value="UniProtKB-KW"/>
</dbReference>
<dbReference type="KEGG" id="vg:30999511"/>
<evidence type="ECO:0000256" key="21">
    <source>
        <dbReference type="ARBA" id="ARBA00026099"/>
    </source>
</evidence>
<keyword evidence="18" id="KW-0511">Multifunctional enzyme</keyword>
<keyword evidence="17" id="KW-1035">Host cytoplasm</keyword>
<keyword evidence="9" id="KW-0949">S-adenosyl-L-methionine</keyword>
<evidence type="ECO:0000256" key="2">
    <source>
        <dbReference type="ARBA" id="ARBA00004328"/>
    </source>
</evidence>
<comment type="catalytic activity">
    <reaction evidence="24">
        <text>a 5'-end (5'-triphosphoguanosine)-adenylyl-adenylyl-cytidylyl-adenosine in mRNA + S-adenosyl-L-methionine = a 5'-end (5'-triphosphoguanosine)-(2'-O-methyladenylyl)-adenylyl-cytidylyl-adenosine in mRNA + S-adenosyl-L-homocysteine + H(+)</text>
        <dbReference type="Rhea" id="RHEA:65380"/>
        <dbReference type="Rhea" id="RHEA-COMP:16797"/>
        <dbReference type="Rhea" id="RHEA-COMP:16801"/>
        <dbReference type="ChEBI" id="CHEBI:15378"/>
        <dbReference type="ChEBI" id="CHEBI:57856"/>
        <dbReference type="ChEBI" id="CHEBI:59789"/>
        <dbReference type="ChEBI" id="CHEBI:156482"/>
        <dbReference type="ChEBI" id="CHEBI:156484"/>
    </reaction>
</comment>
<dbReference type="GO" id="GO:0005524">
    <property type="term" value="F:ATP binding"/>
    <property type="evidence" value="ECO:0007669"/>
    <property type="project" value="UniProtKB-KW"/>
</dbReference>
<evidence type="ECO:0000256" key="13">
    <source>
        <dbReference type="ARBA" id="ARBA00022840"/>
    </source>
</evidence>
<dbReference type="PROSITE" id="PS50526">
    <property type="entry name" value="RDRP_SSRNA_NEG_NONSEG"/>
    <property type="match status" value="1"/>
</dbReference>
<evidence type="ECO:0000256" key="19">
    <source>
        <dbReference type="ARBA" id="ARBA00024494"/>
    </source>
</evidence>
<dbReference type="GO" id="GO:0016787">
    <property type="term" value="F:hydrolase activity"/>
    <property type="evidence" value="ECO:0007669"/>
    <property type="project" value="UniProtKB-KW"/>
</dbReference>
<dbReference type="EC" id="2.7.7.48" evidence="3"/>
<name>A0A1L3KN93_9RHAB</name>